<evidence type="ECO:0000256" key="5">
    <source>
        <dbReference type="ARBA" id="ARBA00022840"/>
    </source>
</evidence>
<keyword evidence="5" id="KW-0067">ATP-binding</keyword>
<feature type="domain" description="Protein kinase" evidence="7">
    <location>
        <begin position="11"/>
        <end position="266"/>
    </location>
</feature>
<sequence length="392" mass="43803">MSEEFLKIPNFKIIKEIGRGGMAKVYLGEQLQPRRKVAIKIVSPSNNDPKILEDLKGEGDTVAQFNHPNIVTVFACGVVDKNYYLAMEILPGGDLKQKLGENTLDDTEVLQIMRDMSSALAHSHARKTLHRDIKPENIMFNAEGKAVLLDFGIAKAQGKTSEFTRIGAVVGTPHYMSPERALGKETDERSDLYALGVVMYEMLVGKKLFEGDDTFAISYAHVHEPPPALPATKSTLQPILDKLLAKDADDRYQSAEQLTIILDKWIRRLDRSNAHTTQGFAPVNYARSSSNKIIILSLSAVIAFGIIGFGSWYMLKEKIEVSNSILTQEQKFEMSDKLAAASSFRKNGKYKSAKNLYITVLTQFDCHNQESRRYLGEIDKKTLNEILANCPD</sequence>
<keyword evidence="6" id="KW-0812">Transmembrane</keyword>
<dbReference type="AlphaFoldDB" id="A0A3B0V7Y9"/>
<dbReference type="PROSITE" id="PS00107">
    <property type="entry name" value="PROTEIN_KINASE_ATP"/>
    <property type="match status" value="1"/>
</dbReference>
<evidence type="ECO:0000256" key="2">
    <source>
        <dbReference type="ARBA" id="ARBA00022679"/>
    </source>
</evidence>
<dbReference type="FunFam" id="1.10.510.10:FF:000021">
    <property type="entry name" value="Serine/threonine protein kinase"/>
    <property type="match status" value="1"/>
</dbReference>
<dbReference type="PROSITE" id="PS50011">
    <property type="entry name" value="PROTEIN_KINASE_DOM"/>
    <property type="match status" value="1"/>
</dbReference>
<keyword evidence="3" id="KW-0547">Nucleotide-binding</keyword>
<dbReference type="SUPFAM" id="SSF56112">
    <property type="entry name" value="Protein kinase-like (PK-like)"/>
    <property type="match status" value="1"/>
</dbReference>
<evidence type="ECO:0000259" key="7">
    <source>
        <dbReference type="PROSITE" id="PS50011"/>
    </source>
</evidence>
<evidence type="ECO:0000256" key="6">
    <source>
        <dbReference type="SAM" id="Phobius"/>
    </source>
</evidence>
<proteinExistence type="predicted"/>
<dbReference type="Gene3D" id="1.10.510.10">
    <property type="entry name" value="Transferase(Phosphotransferase) domain 1"/>
    <property type="match status" value="1"/>
</dbReference>
<evidence type="ECO:0000313" key="8">
    <source>
        <dbReference type="EMBL" id="VAW34882.1"/>
    </source>
</evidence>
<protein>
    <submittedName>
        <fullName evidence="8">Serine/threonine protein kinase</fullName>
    </submittedName>
</protein>
<gene>
    <name evidence="8" type="ORF">MNBD_GAMMA01-615</name>
</gene>
<dbReference type="GO" id="GO:0005524">
    <property type="term" value="F:ATP binding"/>
    <property type="evidence" value="ECO:0007669"/>
    <property type="project" value="UniProtKB-KW"/>
</dbReference>
<dbReference type="PANTHER" id="PTHR43289">
    <property type="entry name" value="MITOGEN-ACTIVATED PROTEIN KINASE KINASE KINASE 20-RELATED"/>
    <property type="match status" value="1"/>
</dbReference>
<reference evidence="8" key="1">
    <citation type="submission" date="2018-06" db="EMBL/GenBank/DDBJ databases">
        <authorList>
            <person name="Zhirakovskaya E."/>
        </authorList>
    </citation>
    <scope>NUCLEOTIDE SEQUENCE</scope>
</reference>
<keyword evidence="4 8" id="KW-0418">Kinase</keyword>
<name>A0A3B0V7Y9_9ZZZZ</name>
<dbReference type="InterPro" id="IPR011009">
    <property type="entry name" value="Kinase-like_dom_sf"/>
</dbReference>
<dbReference type="CDD" id="cd14014">
    <property type="entry name" value="STKc_PknB_like"/>
    <property type="match status" value="1"/>
</dbReference>
<keyword evidence="2" id="KW-0808">Transferase</keyword>
<dbReference type="Pfam" id="PF00069">
    <property type="entry name" value="Pkinase"/>
    <property type="match status" value="1"/>
</dbReference>
<keyword evidence="6" id="KW-0472">Membrane</keyword>
<dbReference type="GO" id="GO:0004674">
    <property type="term" value="F:protein serine/threonine kinase activity"/>
    <property type="evidence" value="ECO:0007669"/>
    <property type="project" value="UniProtKB-KW"/>
</dbReference>
<keyword evidence="1 8" id="KW-0723">Serine/threonine-protein kinase</keyword>
<evidence type="ECO:0000256" key="3">
    <source>
        <dbReference type="ARBA" id="ARBA00022741"/>
    </source>
</evidence>
<feature type="transmembrane region" description="Helical" evidence="6">
    <location>
        <begin position="293"/>
        <end position="315"/>
    </location>
</feature>
<keyword evidence="6" id="KW-1133">Transmembrane helix</keyword>
<dbReference type="EMBL" id="UOEW01000087">
    <property type="protein sequence ID" value="VAW34882.1"/>
    <property type="molecule type" value="Genomic_DNA"/>
</dbReference>
<evidence type="ECO:0000256" key="1">
    <source>
        <dbReference type="ARBA" id="ARBA00022527"/>
    </source>
</evidence>
<dbReference type="InterPro" id="IPR000719">
    <property type="entry name" value="Prot_kinase_dom"/>
</dbReference>
<evidence type="ECO:0000256" key="4">
    <source>
        <dbReference type="ARBA" id="ARBA00022777"/>
    </source>
</evidence>
<dbReference type="SMART" id="SM00220">
    <property type="entry name" value="S_TKc"/>
    <property type="match status" value="1"/>
</dbReference>
<accession>A0A3B0V7Y9</accession>
<dbReference type="InterPro" id="IPR017441">
    <property type="entry name" value="Protein_kinase_ATP_BS"/>
</dbReference>
<organism evidence="8">
    <name type="scientific">hydrothermal vent metagenome</name>
    <dbReference type="NCBI Taxonomy" id="652676"/>
    <lineage>
        <taxon>unclassified sequences</taxon>
        <taxon>metagenomes</taxon>
        <taxon>ecological metagenomes</taxon>
    </lineage>
</organism>
<dbReference type="PANTHER" id="PTHR43289:SF6">
    <property type="entry name" value="SERINE_THREONINE-PROTEIN KINASE NEKL-3"/>
    <property type="match status" value="1"/>
</dbReference>